<keyword evidence="3" id="KW-1185">Reference proteome</keyword>
<dbReference type="EMBL" id="CAXLJM020000076">
    <property type="protein sequence ID" value="CAL8129051.1"/>
    <property type="molecule type" value="Genomic_DNA"/>
</dbReference>
<organism evidence="2 3">
    <name type="scientific">Orchesella dallaii</name>
    <dbReference type="NCBI Taxonomy" id="48710"/>
    <lineage>
        <taxon>Eukaryota</taxon>
        <taxon>Metazoa</taxon>
        <taxon>Ecdysozoa</taxon>
        <taxon>Arthropoda</taxon>
        <taxon>Hexapoda</taxon>
        <taxon>Collembola</taxon>
        <taxon>Entomobryomorpha</taxon>
        <taxon>Entomobryoidea</taxon>
        <taxon>Orchesellidae</taxon>
        <taxon>Orchesellinae</taxon>
        <taxon>Orchesella</taxon>
    </lineage>
</organism>
<name>A0ABP1RJ72_9HEXA</name>
<keyword evidence="1" id="KW-1133">Transmembrane helix</keyword>
<accession>A0ABP1RJ72</accession>
<dbReference type="Proteomes" id="UP001642540">
    <property type="component" value="Unassembled WGS sequence"/>
</dbReference>
<feature type="transmembrane region" description="Helical" evidence="1">
    <location>
        <begin position="89"/>
        <end position="110"/>
    </location>
</feature>
<protein>
    <submittedName>
        <fullName evidence="2">Uncharacterized protein</fullName>
    </submittedName>
</protein>
<evidence type="ECO:0000256" key="1">
    <source>
        <dbReference type="SAM" id="Phobius"/>
    </source>
</evidence>
<keyword evidence="1" id="KW-0472">Membrane</keyword>
<keyword evidence="1" id="KW-0812">Transmembrane</keyword>
<evidence type="ECO:0000313" key="2">
    <source>
        <dbReference type="EMBL" id="CAL8129051.1"/>
    </source>
</evidence>
<sequence length="210" mass="24626">MEFITGFINVKSLMQNLYELPIVYDKYSHKICPNPLRKQCPTKMYNWFLMGVEAHFLFLFCFTRLVWLLSQFRHDLWSNLDAFEEVAVYTIYLVFTTIGMLTVWTVEVYISEACWVTTQTMNQLQPIKKLAICAVCIVLNTATIPSGEAKKFKNYWRRRKLNVMERKELESCWEIALSIGQFGKLVRTTPCDIFMVILNYSATIILALKN</sequence>
<feature type="transmembrane region" description="Helical" evidence="1">
    <location>
        <begin position="47"/>
        <end position="69"/>
    </location>
</feature>
<comment type="caution">
    <text evidence="2">The sequence shown here is derived from an EMBL/GenBank/DDBJ whole genome shotgun (WGS) entry which is preliminary data.</text>
</comment>
<feature type="transmembrane region" description="Helical" evidence="1">
    <location>
        <begin position="130"/>
        <end position="147"/>
    </location>
</feature>
<gene>
    <name evidence="2" type="ORF">ODALV1_LOCUS22812</name>
</gene>
<reference evidence="2 3" key="1">
    <citation type="submission" date="2024-08" db="EMBL/GenBank/DDBJ databases">
        <authorList>
            <person name="Cucini C."/>
            <person name="Frati F."/>
        </authorList>
    </citation>
    <scope>NUCLEOTIDE SEQUENCE [LARGE SCALE GENOMIC DNA]</scope>
</reference>
<feature type="transmembrane region" description="Helical" evidence="1">
    <location>
        <begin position="193"/>
        <end position="208"/>
    </location>
</feature>
<evidence type="ECO:0000313" key="3">
    <source>
        <dbReference type="Proteomes" id="UP001642540"/>
    </source>
</evidence>
<proteinExistence type="predicted"/>